<name>A0A3T1CWV7_9VIRU</name>
<proteinExistence type="predicted"/>
<evidence type="ECO:0000313" key="2">
    <source>
        <dbReference type="EMBL" id="BBI30320.1"/>
    </source>
</evidence>
<accession>A0A3T1CWV7</accession>
<dbReference type="Proteomes" id="UP001161669">
    <property type="component" value="Segment"/>
</dbReference>
<reference evidence="3" key="1">
    <citation type="journal article" date="2019" name="J. Virol.">
        <title>Medusavirus, a novel large DNA virus discovered from hot spring water.</title>
        <authorList>
            <person name="Yoshikawa G."/>
            <person name="Blanc-Mathieu R."/>
            <person name="Song C."/>
            <person name="Kayama Y."/>
            <person name="Mochizuki T."/>
            <person name="Murata K."/>
            <person name="Ogata H."/>
            <person name="Takemura M."/>
        </authorList>
    </citation>
    <scope>NUCLEOTIDE SEQUENCE [LARGE SCALE GENOMIC DNA]</scope>
</reference>
<feature type="compositionally biased region" description="Low complexity" evidence="1">
    <location>
        <begin position="1"/>
        <end position="15"/>
    </location>
</feature>
<feature type="region of interest" description="Disordered" evidence="1">
    <location>
        <begin position="1"/>
        <end position="51"/>
    </location>
</feature>
<dbReference type="KEGG" id="vg:80540672"/>
<protein>
    <submittedName>
        <fullName evidence="2">Uncharacterized protein</fullName>
    </submittedName>
</protein>
<evidence type="ECO:0000313" key="3">
    <source>
        <dbReference type="Proteomes" id="UP001161669"/>
    </source>
</evidence>
<keyword evidence="3" id="KW-1185">Reference proteome</keyword>
<feature type="compositionally biased region" description="Polar residues" evidence="1">
    <location>
        <begin position="28"/>
        <end position="43"/>
    </location>
</feature>
<evidence type="ECO:0000256" key="1">
    <source>
        <dbReference type="SAM" id="MobiDB-lite"/>
    </source>
</evidence>
<dbReference type="EMBL" id="AP018495">
    <property type="protein sequence ID" value="BBI30320.1"/>
    <property type="molecule type" value="Genomic_DNA"/>
</dbReference>
<sequence>MDAPPYYQYAPSQQPVTWGPPLIRNGESPLQTLDSRGNTQPPRATTPGVMAPRIVTLDSRDRNRASHTSARNFKLKLQHKNIQLVRSIELLEAVIPVLSVPTSATDTTPETYVVMDIKVGGKVLESGIISAQASDATQNPASSHNAVSEEAFAHFIIADALAVGAPYLVWKSNNQHRLVRRFPEALTRLDEIEVTFKVRRDSTTSSLYPLAEEPVELGTSPLNNVFLKFEIVAAK</sequence>
<organism evidence="2 3">
    <name type="scientific">Acanthamoeba castellanii medusavirus J1</name>
    <dbReference type="NCBI Taxonomy" id="3114988"/>
    <lineage>
        <taxon>Viruses</taxon>
        <taxon>Varidnaviria</taxon>
        <taxon>Bamfordvirae</taxon>
        <taxon>Nucleocytoviricota</taxon>
        <taxon>Megaviricetes</taxon>
        <taxon>Mamonoviridae</taxon>
        <taxon>Medusavirus</taxon>
        <taxon>Medusavirus medusae</taxon>
    </lineage>
</organism>